<dbReference type="SUPFAM" id="SSF55874">
    <property type="entry name" value="ATPase domain of HSP90 chaperone/DNA topoisomerase II/histidine kinase"/>
    <property type="match status" value="1"/>
</dbReference>
<dbReference type="Proteomes" id="UP000326169">
    <property type="component" value="Unassembled WGS sequence"/>
</dbReference>
<dbReference type="PANTHER" id="PTHR45339:SF1">
    <property type="entry name" value="HYBRID SIGNAL TRANSDUCTION HISTIDINE KINASE J"/>
    <property type="match status" value="1"/>
</dbReference>
<evidence type="ECO:0000256" key="1">
    <source>
        <dbReference type="ARBA" id="ARBA00000085"/>
    </source>
</evidence>
<feature type="modified residue" description="4-aspartylphosphate" evidence="8">
    <location>
        <position position="621"/>
    </location>
</feature>
<dbReference type="EC" id="2.7.13.3" evidence="3"/>
<dbReference type="Gene3D" id="3.30.450.40">
    <property type="match status" value="1"/>
</dbReference>
<feature type="domain" description="Phytochrome chromophore attachment site" evidence="9">
    <location>
        <begin position="110"/>
        <end position="274"/>
    </location>
</feature>
<comment type="similarity">
    <text evidence="2">In the N-terminal section; belongs to the phytochrome family.</text>
</comment>
<dbReference type="PROSITE" id="PS50110">
    <property type="entry name" value="RESPONSE_REGULATORY"/>
    <property type="match status" value="1"/>
</dbReference>
<dbReference type="SUPFAM" id="SSF52172">
    <property type="entry name" value="CheY-like"/>
    <property type="match status" value="1"/>
</dbReference>
<evidence type="ECO:0000256" key="7">
    <source>
        <dbReference type="ARBA" id="ARBA00023012"/>
    </source>
</evidence>
<sequence length="789" mass="88700">MAQNQKAIGILSILDVKPLVQDELAQAVLNIFASRAATELQRKWAEEAKNQAYEDLEIRVEERTSALKNINIALENQIQERMATEIAMQLMADQERAINRVISQMRQSLNLEVIFQATVNELRTAIEVDRALIYRFNADWSGVIIKESVSPGWQKILSENQGEEATTQNTVDEDHCIVKKLGSSHELIEDTYLKETQGGFYSREKSCCCVQDIYNSGFSDCYLKFLEQFQIRAYIISPIFQGYQLWGLLCVYQNDGPREWKTAESKVVTQIANQLGVAVKQAELFAQTQKQAAELKRVADAANVANRAKSEFLANMSHELRTPLNAILGFTQLLQRDRTLAAKHQEYIKIVNQSGQHLLGLINDVLEMSKIEAGRITCNPTEFAIKRCLQAIQVMLQLKAESKGLTLNFQVEESVPKFVRTDESKLRQVLVNLISNAIKFTREGEVTLKVSVGQVDEDLGLFEDNGVSNTYLRFEIIDSGCGIATEEINDLFQAFKQTQSGRESQQGTGLGLVISQRFVNLMGGEIQVSSELGHGSCFSFQIPVGVADQMVNESENALNQACRLAPGQQDYRILVVEDNPVNRLLLTTLLQDVGFEVREAENGQEAIALWQQWHPHLIFMDMHMPVIDGFEATQYIKQSEVDAIPVVVAITASAFTEQRQNCIDAGCDDFISKPFRREQVLETLTKYLGVKYQVDEPNAIASAAVATSEPQNHDHVAINTDTLAMMPAEWLEQIHYAAQLGNDMMILSLIKQIPPEHSDLAKTLTSIVENFQFERLLEMLNSDTMESDR</sequence>
<comment type="caution">
    <text evidence="12">The sequence shown here is derived from an EMBL/GenBank/DDBJ whole genome shotgun (WGS) entry which is preliminary data.</text>
</comment>
<evidence type="ECO:0000259" key="11">
    <source>
        <dbReference type="PROSITE" id="PS50110"/>
    </source>
</evidence>
<dbReference type="Gene3D" id="1.10.287.130">
    <property type="match status" value="1"/>
</dbReference>
<dbReference type="SMART" id="SM00448">
    <property type="entry name" value="REC"/>
    <property type="match status" value="1"/>
</dbReference>
<evidence type="ECO:0000256" key="2">
    <source>
        <dbReference type="ARBA" id="ARBA00006402"/>
    </source>
</evidence>
<feature type="domain" description="Response regulatory" evidence="11">
    <location>
        <begin position="572"/>
        <end position="688"/>
    </location>
</feature>
<dbReference type="Gene3D" id="3.30.565.10">
    <property type="entry name" value="Histidine kinase-like ATPase, C-terminal domain"/>
    <property type="match status" value="1"/>
</dbReference>
<dbReference type="InterPro" id="IPR004358">
    <property type="entry name" value="Sig_transdc_His_kin-like_C"/>
</dbReference>
<evidence type="ECO:0000313" key="12">
    <source>
        <dbReference type="EMBL" id="GCE93722.1"/>
    </source>
</evidence>
<evidence type="ECO:0000256" key="8">
    <source>
        <dbReference type="PROSITE-ProRule" id="PRU00169"/>
    </source>
</evidence>
<evidence type="ECO:0000256" key="3">
    <source>
        <dbReference type="ARBA" id="ARBA00012438"/>
    </source>
</evidence>
<dbReference type="CDD" id="cd00082">
    <property type="entry name" value="HisKA"/>
    <property type="match status" value="1"/>
</dbReference>
<evidence type="ECO:0000313" key="13">
    <source>
        <dbReference type="Proteomes" id="UP000326169"/>
    </source>
</evidence>
<dbReference type="PROSITE" id="PS50046">
    <property type="entry name" value="PHYTOCHROME_2"/>
    <property type="match status" value="1"/>
</dbReference>
<dbReference type="SUPFAM" id="SSF47384">
    <property type="entry name" value="Homodimeric domain of signal transducing histidine kinase"/>
    <property type="match status" value="1"/>
</dbReference>
<keyword evidence="7" id="KW-0902">Two-component regulatory system</keyword>
<dbReference type="CDD" id="cd17546">
    <property type="entry name" value="REC_hyHK_CKI1_RcsC-like"/>
    <property type="match status" value="1"/>
</dbReference>
<dbReference type="InterPro" id="IPR011006">
    <property type="entry name" value="CheY-like_superfamily"/>
</dbReference>
<evidence type="ECO:0000256" key="5">
    <source>
        <dbReference type="ARBA" id="ARBA00022679"/>
    </source>
</evidence>
<dbReference type="PANTHER" id="PTHR45339">
    <property type="entry name" value="HYBRID SIGNAL TRANSDUCTION HISTIDINE KINASE J"/>
    <property type="match status" value="1"/>
</dbReference>
<dbReference type="CDD" id="cd16922">
    <property type="entry name" value="HATPase_EvgS-ArcB-TorS-like"/>
    <property type="match status" value="1"/>
</dbReference>
<organism evidence="12 13">
    <name type="scientific">Limnospira platensis NIES-46</name>
    <dbReference type="NCBI Taxonomy" id="1236695"/>
    <lineage>
        <taxon>Bacteria</taxon>
        <taxon>Bacillati</taxon>
        <taxon>Cyanobacteriota</taxon>
        <taxon>Cyanophyceae</taxon>
        <taxon>Oscillatoriophycideae</taxon>
        <taxon>Oscillatoriales</taxon>
        <taxon>Sirenicapillariaceae</taxon>
        <taxon>Limnospira</taxon>
    </lineage>
</organism>
<reference evidence="12 13" key="1">
    <citation type="journal article" date="2019" name="J Genomics">
        <title>The Draft Genome of a Hydrogen-producing Cyanobacterium, Arthrospira platensis NIES-46.</title>
        <authorList>
            <person name="Suzuki S."/>
            <person name="Yamaguchi H."/>
            <person name="Kawachi M."/>
        </authorList>
    </citation>
    <scope>NUCLEOTIDE SEQUENCE [LARGE SCALE GENOMIC DNA]</scope>
    <source>
        <strain evidence="12 13">NIES-46</strain>
    </source>
</reference>
<proteinExistence type="inferred from homology"/>
<dbReference type="Gene3D" id="3.40.50.2300">
    <property type="match status" value="1"/>
</dbReference>
<dbReference type="Pfam" id="PF00072">
    <property type="entry name" value="Response_reg"/>
    <property type="match status" value="1"/>
</dbReference>
<dbReference type="InterPro" id="IPR036097">
    <property type="entry name" value="HisK_dim/P_sf"/>
</dbReference>
<dbReference type="InterPro" id="IPR036890">
    <property type="entry name" value="HATPase_C_sf"/>
</dbReference>
<accession>A0A5M3T547</accession>
<dbReference type="InterPro" id="IPR016132">
    <property type="entry name" value="Phyto_chromo_attachment"/>
</dbReference>
<dbReference type="InterPro" id="IPR003661">
    <property type="entry name" value="HisK_dim/P_dom"/>
</dbReference>
<keyword evidence="4 8" id="KW-0597">Phosphoprotein</keyword>
<keyword evidence="5" id="KW-0808">Transferase</keyword>
<dbReference type="SMART" id="SM00065">
    <property type="entry name" value="GAF"/>
    <property type="match status" value="1"/>
</dbReference>
<keyword evidence="13" id="KW-1185">Reference proteome</keyword>
<dbReference type="InterPro" id="IPR001789">
    <property type="entry name" value="Sig_transdc_resp-reg_receiver"/>
</dbReference>
<dbReference type="PRINTS" id="PR00344">
    <property type="entry name" value="BCTRLSENSOR"/>
</dbReference>
<dbReference type="Pfam" id="PF01590">
    <property type="entry name" value="GAF"/>
    <property type="match status" value="1"/>
</dbReference>
<protein>
    <recommendedName>
        <fullName evidence="3">histidine kinase</fullName>
        <ecNumber evidence="3">2.7.13.3</ecNumber>
    </recommendedName>
</protein>
<evidence type="ECO:0000256" key="6">
    <source>
        <dbReference type="ARBA" id="ARBA00022777"/>
    </source>
</evidence>
<dbReference type="SMART" id="SM00387">
    <property type="entry name" value="HATPase_c"/>
    <property type="match status" value="1"/>
</dbReference>
<comment type="catalytic activity">
    <reaction evidence="1">
        <text>ATP + protein L-histidine = ADP + protein N-phospho-L-histidine.</text>
        <dbReference type="EC" id="2.7.13.3"/>
    </reaction>
</comment>
<dbReference type="Pfam" id="PF00512">
    <property type="entry name" value="HisKA"/>
    <property type="match status" value="1"/>
</dbReference>
<dbReference type="PROSITE" id="PS50109">
    <property type="entry name" value="HIS_KIN"/>
    <property type="match status" value="1"/>
</dbReference>
<dbReference type="SMART" id="SM00388">
    <property type="entry name" value="HisKA"/>
    <property type="match status" value="1"/>
</dbReference>
<evidence type="ECO:0000256" key="4">
    <source>
        <dbReference type="ARBA" id="ARBA00022553"/>
    </source>
</evidence>
<feature type="domain" description="Histidine kinase" evidence="10">
    <location>
        <begin position="315"/>
        <end position="546"/>
    </location>
</feature>
<dbReference type="EMBL" id="BIMW01000077">
    <property type="protein sequence ID" value="GCE93722.1"/>
    <property type="molecule type" value="Genomic_DNA"/>
</dbReference>
<dbReference type="InterPro" id="IPR003018">
    <property type="entry name" value="GAF"/>
</dbReference>
<dbReference type="InterPro" id="IPR005467">
    <property type="entry name" value="His_kinase_dom"/>
</dbReference>
<dbReference type="InterPro" id="IPR003594">
    <property type="entry name" value="HATPase_dom"/>
</dbReference>
<dbReference type="SUPFAM" id="SSF55781">
    <property type="entry name" value="GAF domain-like"/>
    <property type="match status" value="1"/>
</dbReference>
<gene>
    <name evidence="12" type="ORF">NIES46_17740</name>
</gene>
<dbReference type="Pfam" id="PF02518">
    <property type="entry name" value="HATPase_c"/>
    <property type="match status" value="1"/>
</dbReference>
<name>A0A5M3T547_LIMPL</name>
<keyword evidence="6" id="KW-0418">Kinase</keyword>
<evidence type="ECO:0000259" key="10">
    <source>
        <dbReference type="PROSITE" id="PS50109"/>
    </source>
</evidence>
<dbReference type="InterPro" id="IPR029016">
    <property type="entry name" value="GAF-like_dom_sf"/>
</dbReference>
<evidence type="ECO:0000259" key="9">
    <source>
        <dbReference type="PROSITE" id="PS50046"/>
    </source>
</evidence>